<feature type="region of interest" description="Disordered" evidence="1">
    <location>
        <begin position="118"/>
        <end position="158"/>
    </location>
</feature>
<keyword evidence="2" id="KW-1133">Transmembrane helix</keyword>
<protein>
    <recommendedName>
        <fullName evidence="5">Transmembrane protein</fullName>
    </recommendedName>
</protein>
<feature type="transmembrane region" description="Helical" evidence="2">
    <location>
        <begin position="20"/>
        <end position="40"/>
    </location>
</feature>
<evidence type="ECO:0008006" key="5">
    <source>
        <dbReference type="Google" id="ProtNLM"/>
    </source>
</evidence>
<evidence type="ECO:0000313" key="4">
    <source>
        <dbReference type="Proteomes" id="UP000663874"/>
    </source>
</evidence>
<reference evidence="3" key="1">
    <citation type="submission" date="2021-02" db="EMBL/GenBank/DDBJ databases">
        <authorList>
            <person name="Nowell W R."/>
        </authorList>
    </citation>
    <scope>NUCLEOTIDE SEQUENCE</scope>
</reference>
<evidence type="ECO:0000256" key="2">
    <source>
        <dbReference type="SAM" id="Phobius"/>
    </source>
</evidence>
<keyword evidence="2" id="KW-0472">Membrane</keyword>
<dbReference type="Proteomes" id="UP000663874">
    <property type="component" value="Unassembled WGS sequence"/>
</dbReference>
<keyword evidence="2" id="KW-0812">Transmembrane</keyword>
<sequence length="201" mass="22553">MEPFGLTIDSLLSSHSFSIQLMYLLLSALLLLVSLCNNICSFVTFQQSTPRQILSGLIFLLSALDMGCYKFTTININSIQVTGNLPKPTSPAEANQNSDLLMNEQVLEHESVTIYFNNKSSNSTDKQSSNSTDKQSSNSTDKQSSNSTDKQSSNSTDKQSSKSSLLFIIKFYFQKFNYLYFFKVKNEYKRNGNIIPVDNVV</sequence>
<evidence type="ECO:0000313" key="3">
    <source>
        <dbReference type="EMBL" id="CAF4096675.1"/>
    </source>
</evidence>
<proteinExistence type="predicted"/>
<name>A0A819UN29_9BILA</name>
<accession>A0A819UN29</accession>
<dbReference type="EMBL" id="CAJOBE010009951">
    <property type="protein sequence ID" value="CAF4096675.1"/>
    <property type="molecule type" value="Genomic_DNA"/>
</dbReference>
<dbReference type="AlphaFoldDB" id="A0A819UN29"/>
<gene>
    <name evidence="3" type="ORF">FNK824_LOCUS31187</name>
</gene>
<evidence type="ECO:0000256" key="1">
    <source>
        <dbReference type="SAM" id="MobiDB-lite"/>
    </source>
</evidence>
<organism evidence="3 4">
    <name type="scientific">Rotaria sordida</name>
    <dbReference type="NCBI Taxonomy" id="392033"/>
    <lineage>
        <taxon>Eukaryota</taxon>
        <taxon>Metazoa</taxon>
        <taxon>Spiralia</taxon>
        <taxon>Gnathifera</taxon>
        <taxon>Rotifera</taxon>
        <taxon>Eurotatoria</taxon>
        <taxon>Bdelloidea</taxon>
        <taxon>Philodinida</taxon>
        <taxon>Philodinidae</taxon>
        <taxon>Rotaria</taxon>
    </lineage>
</organism>
<comment type="caution">
    <text evidence="3">The sequence shown here is derived from an EMBL/GenBank/DDBJ whole genome shotgun (WGS) entry which is preliminary data.</text>
</comment>